<dbReference type="EMBL" id="CP013979">
    <property type="protein sequence ID" value="ANJ28069.1"/>
    <property type="molecule type" value="Genomic_DNA"/>
</dbReference>
<dbReference type="GO" id="GO:0016491">
    <property type="term" value="F:oxidoreductase activity"/>
    <property type="evidence" value="ECO:0007669"/>
    <property type="project" value="UniProtKB-KW"/>
</dbReference>
<dbReference type="OrthoDB" id="3237043at2"/>
<gene>
    <name evidence="2" type="ORF">ATC03_16485</name>
</gene>
<dbReference type="STRING" id="453304.ATC03_16485"/>
<organism evidence="2 3">
    <name type="scientific">Agromyces aureus</name>
    <dbReference type="NCBI Taxonomy" id="453304"/>
    <lineage>
        <taxon>Bacteria</taxon>
        <taxon>Bacillati</taxon>
        <taxon>Actinomycetota</taxon>
        <taxon>Actinomycetes</taxon>
        <taxon>Micrococcales</taxon>
        <taxon>Microbacteriaceae</taxon>
        <taxon>Agromyces</taxon>
    </lineage>
</organism>
<accession>A0A191WIS0</accession>
<dbReference type="KEGG" id="agy:ATC03_16485"/>
<dbReference type="RefSeq" id="WP_067879469.1">
    <property type="nucleotide sequence ID" value="NZ_CP013979.1"/>
</dbReference>
<keyword evidence="1" id="KW-0560">Oxidoreductase</keyword>
<reference evidence="3" key="2">
    <citation type="submission" date="2016-01" db="EMBL/GenBank/DDBJ databases">
        <title>Complete genome sequence of Agromyces aureus AR33T and comparison with related organisms.</title>
        <authorList>
            <person name="Corretto E."/>
            <person name="Antonielli L."/>
            <person name="Sessitsch A."/>
            <person name="Brader G."/>
        </authorList>
    </citation>
    <scope>NUCLEOTIDE SEQUENCE [LARGE SCALE GENOMIC DNA]</scope>
    <source>
        <strain evidence="3">AR33</strain>
    </source>
</reference>
<dbReference type="PANTHER" id="PTHR43157">
    <property type="entry name" value="PHOSPHATIDYLINOSITOL-GLYCAN BIOSYNTHESIS CLASS F PROTEIN-RELATED"/>
    <property type="match status" value="1"/>
</dbReference>
<dbReference type="InterPro" id="IPR002347">
    <property type="entry name" value="SDR_fam"/>
</dbReference>
<reference evidence="2 3" key="1">
    <citation type="journal article" date="2016" name="Int. J. Syst. Evol. Microbiol.">
        <title>Agromyces aureus sp. nov., isolated from the rhizosphere of Salix caprea L. grown in a heavy-metal-contaminated soil.</title>
        <authorList>
            <person name="Corretto E."/>
            <person name="Antonielli L."/>
            <person name="Sessitsch A."/>
            <person name="Compant S."/>
            <person name="Gorfer M."/>
            <person name="Kuffner M."/>
            <person name="Brader G."/>
        </authorList>
    </citation>
    <scope>NUCLEOTIDE SEQUENCE [LARGE SCALE GENOMIC DNA]</scope>
    <source>
        <strain evidence="2 3">AR33</strain>
    </source>
</reference>
<keyword evidence="3" id="KW-1185">Reference proteome</keyword>
<sequence length="280" mass="30617">MAGKVIVITGASDGIGRAAARRLHADGHEVVIVGRSPQKTQALADELGVEHHLADFADLDSVRALADDLAARHPKIDVLANNAGGVFGKHREVTRDGHETTFQVDYLAPFLLTQQLMPTLVASRATVINTSSLANRIFSRFDLDDLESERRYRPVRAYGNAKLAQVLFTKELERRYGGDGVTSTAFHPGAIATNFSAEHGSGMAGLYRWRLRDLVLQTPEQGASTLVFLAEGEPGVDYPTGEYYTKSRPARASRHAADVELARELWDRSVAMLQQEPAGR</sequence>
<dbReference type="PANTHER" id="PTHR43157:SF31">
    <property type="entry name" value="PHOSPHATIDYLINOSITOL-GLYCAN BIOSYNTHESIS CLASS F PROTEIN"/>
    <property type="match status" value="1"/>
</dbReference>
<evidence type="ECO:0000256" key="1">
    <source>
        <dbReference type="ARBA" id="ARBA00023002"/>
    </source>
</evidence>
<dbReference type="AlphaFoldDB" id="A0A191WIS0"/>
<protein>
    <submittedName>
        <fullName evidence="2">Short-chain dehydrogenase</fullName>
    </submittedName>
</protein>
<dbReference type="Pfam" id="PF00106">
    <property type="entry name" value="adh_short"/>
    <property type="match status" value="1"/>
</dbReference>
<dbReference type="SUPFAM" id="SSF51735">
    <property type="entry name" value="NAD(P)-binding Rossmann-fold domains"/>
    <property type="match status" value="1"/>
</dbReference>
<dbReference type="Gene3D" id="3.40.50.720">
    <property type="entry name" value="NAD(P)-binding Rossmann-like Domain"/>
    <property type="match status" value="1"/>
</dbReference>
<dbReference type="InterPro" id="IPR036291">
    <property type="entry name" value="NAD(P)-bd_dom_sf"/>
</dbReference>
<evidence type="ECO:0000313" key="2">
    <source>
        <dbReference type="EMBL" id="ANJ28069.1"/>
    </source>
</evidence>
<dbReference type="PRINTS" id="PR00081">
    <property type="entry name" value="GDHRDH"/>
</dbReference>
<proteinExistence type="predicted"/>
<dbReference type="Proteomes" id="UP000078437">
    <property type="component" value="Chromosome"/>
</dbReference>
<evidence type="ECO:0000313" key="3">
    <source>
        <dbReference type="Proteomes" id="UP000078437"/>
    </source>
</evidence>
<name>A0A191WIS0_9MICO</name>